<dbReference type="AlphaFoldDB" id="L8EBG2"/>
<gene>
    <name evidence="1" type="primary">SLC9A9</name>
</gene>
<dbReference type="ChiTaRS" id="SLC9A9">
    <property type="organism name" value="human"/>
</dbReference>
<protein>
    <submittedName>
        <fullName evidence="1">Alternative protein SLC9A9</fullName>
    </submittedName>
</protein>
<proteinExistence type="predicted"/>
<dbReference type="OrthoDB" id="196264at2759"/>
<organism evidence="1">
    <name type="scientific">Homo sapiens</name>
    <name type="common">Human</name>
    <dbReference type="NCBI Taxonomy" id="9606"/>
    <lineage>
        <taxon>Eukaryota</taxon>
        <taxon>Metazoa</taxon>
        <taxon>Chordata</taxon>
        <taxon>Craniata</taxon>
        <taxon>Vertebrata</taxon>
        <taxon>Euteleostomi</taxon>
        <taxon>Mammalia</taxon>
        <taxon>Eutheria</taxon>
        <taxon>Euarchontoglires</taxon>
        <taxon>Primates</taxon>
        <taxon>Haplorrhini</taxon>
        <taxon>Catarrhini</taxon>
        <taxon>Hominidae</taxon>
        <taxon>Homo</taxon>
    </lineage>
</organism>
<name>L8EBG2_HUMAN</name>
<accession>L8EBG2</accession>
<sequence length="74" mass="7878">MLLLPSLKGVAYGWVCPALNAAPLSSLVGPFQENQVSSPHTTLCLKNKPSRPCLHVSHFLAVQQVPPSPRYAGG</sequence>
<dbReference type="EMBL" id="HF584401">
    <property type="protein sequence ID" value="CCQ43898.1"/>
    <property type="molecule type" value="Genomic_DNA"/>
</dbReference>
<evidence type="ECO:0000313" key="1">
    <source>
        <dbReference type="EMBL" id="CCQ43898.1"/>
    </source>
</evidence>
<reference evidence="1" key="1">
    <citation type="journal article" date="2013" name="PLoS ONE">
        <title>Direct detection of alternative open reading frames translation products in human significantly expands the proteome.</title>
        <authorList>
            <person name="Vanderperre B."/>
            <person name="Lucier J.-F."/>
            <person name="Motard J."/>
            <person name="Tremblay G."/>
            <person name="Vanderperre S."/>
            <person name="Wisztorski M."/>
            <person name="Salzet M."/>
            <person name="Boisvert F.-M."/>
            <person name="Roucou X."/>
        </authorList>
    </citation>
    <scope>NUCLEOTIDE SEQUENCE</scope>
</reference>